<gene>
    <name evidence="3" type="ORF">JOE66_002179</name>
</gene>
<dbReference type="EMBL" id="JAFBBU010000001">
    <property type="protein sequence ID" value="MBM7472545.1"/>
    <property type="molecule type" value="Genomic_DNA"/>
</dbReference>
<proteinExistence type="predicted"/>
<comment type="caution">
    <text evidence="3">The sequence shown here is derived from an EMBL/GenBank/DDBJ whole genome shotgun (WGS) entry which is preliminary data.</text>
</comment>
<keyword evidence="2" id="KW-0812">Transmembrane</keyword>
<organism evidence="3 4">
    <name type="scientific">Subtercola frigoramans</name>
    <dbReference type="NCBI Taxonomy" id="120298"/>
    <lineage>
        <taxon>Bacteria</taxon>
        <taxon>Bacillati</taxon>
        <taxon>Actinomycetota</taxon>
        <taxon>Actinomycetes</taxon>
        <taxon>Micrococcales</taxon>
        <taxon>Microbacteriaceae</taxon>
        <taxon>Subtercola</taxon>
    </lineage>
</organism>
<keyword evidence="4" id="KW-1185">Reference proteome</keyword>
<feature type="compositionally biased region" description="Low complexity" evidence="1">
    <location>
        <begin position="921"/>
        <end position="934"/>
    </location>
</feature>
<feature type="transmembrane region" description="Helical" evidence="2">
    <location>
        <begin position="952"/>
        <end position="972"/>
    </location>
</feature>
<protein>
    <submittedName>
        <fullName evidence="3">Uncharacterized protein</fullName>
    </submittedName>
</protein>
<keyword evidence="2" id="KW-0472">Membrane</keyword>
<sequence length="1006" mass="106153">MSGSLTHIPEQNAAPPPTVLRRILSALIALLLLAGTVTLTAAPAYAGSEGVGYDLGEGFLGAYNTDVDGRQAYCLDIGSNPPFGQTSGPSTITSLDALSRQQLAELNFVLDRWGQSGDANITAAVALFTWSVADPGTYNSHGMSGDDYYVGRAPASERAAILANLNTMRQEAMVNSVTDPSLSLSLTMSDQYAGTLTVDAHPASLTGTASLTDAVFSDGSTSRTLGAGTHPITGTSADGVPSYRIAASMSVPAAGYGAALDLYTTPGSQRLVAAVAGSSTGLSAQAESPVIELDFQPEITTQVASRFVTEGDPFVDGLTVSVSKGTWIHQDGAPIEVTAEGTLYGPFDEQPTEADTPPADAPVAGTETVIFTGPGSYTSPGTITAPSSGFYTWVWSIDKDAQGQNEKYLTDSFTDRYGQGAETSVVPFQPVAVSEADQRLAVPGDALTDTITVSSSNGAWLKKDGAFVPVVFEGTAYQVPGTLPPAQSATIDPTAVPLGTVTVTADGPGVYTSPEVIAPTGGFVTWVWEVKKATQPEWVLDYLTDDWADEYGITVETTSVRWPVTVTSLMREYNVHPGGRAFDVITVTGLPANHGDFTGDGYWGADLDELRHTVYGPFETDAELTDDLDLSSAPILIELTTPARNGVYKLGFTDEDKIVPTEPGFYVLVTTFEGDDRVLPYASSPADVLERFYVPPTDTEVPVSVITQATPEALVGQPFEDTALVQGTTIPDGAYLLFRAYGPHPADAGVVCEEPFFTSDEVPVTQAGAYRSGTTTVDTAGNVYWVETLYDADGEIVAEGTCGAPGETTVIREQPEELTVKTNAVPTVVLGESAHDVATVTGTVPEGARLVFEAYRQNSDTATCTPEELVFTSAVIDLDGPGEYRSDEVTFDRVGVYYWVEIVIDADGLILHRGRCGAPDETTTVTPVPETPETPGKPATPGVLAHTGGGDWWPLGLVGGLMAAATGGVLLFGRRLAITRERNGYVREEDEAFQTFKDQFEGTKEE</sequence>
<dbReference type="RefSeq" id="WP_205109382.1">
    <property type="nucleotide sequence ID" value="NZ_BAAAHT010000004.1"/>
</dbReference>
<evidence type="ECO:0000256" key="1">
    <source>
        <dbReference type="SAM" id="MobiDB-lite"/>
    </source>
</evidence>
<evidence type="ECO:0000313" key="3">
    <source>
        <dbReference type="EMBL" id="MBM7472545.1"/>
    </source>
</evidence>
<keyword evidence="2" id="KW-1133">Transmembrane helix</keyword>
<accession>A0ABS2L624</accession>
<feature type="region of interest" description="Disordered" evidence="1">
    <location>
        <begin position="921"/>
        <end position="940"/>
    </location>
</feature>
<dbReference type="Proteomes" id="UP000776164">
    <property type="component" value="Unassembled WGS sequence"/>
</dbReference>
<name>A0ABS2L624_9MICO</name>
<evidence type="ECO:0000313" key="4">
    <source>
        <dbReference type="Proteomes" id="UP000776164"/>
    </source>
</evidence>
<evidence type="ECO:0000256" key="2">
    <source>
        <dbReference type="SAM" id="Phobius"/>
    </source>
</evidence>
<reference evidence="3 4" key="1">
    <citation type="submission" date="2021-01" db="EMBL/GenBank/DDBJ databases">
        <title>Sequencing the genomes of 1000 actinobacteria strains.</title>
        <authorList>
            <person name="Klenk H.-P."/>
        </authorList>
    </citation>
    <scope>NUCLEOTIDE SEQUENCE [LARGE SCALE GENOMIC DNA]</scope>
    <source>
        <strain evidence="3 4">DSM 13057</strain>
    </source>
</reference>